<accession>A0AA37V265</accession>
<dbReference type="InterPro" id="IPR002151">
    <property type="entry name" value="Kinesin_light"/>
</dbReference>
<dbReference type="CDD" id="cd14014">
    <property type="entry name" value="STKc_PknB_like"/>
    <property type="match status" value="1"/>
</dbReference>
<dbReference type="Gene3D" id="3.30.200.20">
    <property type="entry name" value="Phosphorylase Kinase, domain 1"/>
    <property type="match status" value="1"/>
</dbReference>
<dbReference type="SMART" id="SM00028">
    <property type="entry name" value="TPR"/>
    <property type="match status" value="6"/>
</dbReference>
<dbReference type="Proteomes" id="UP001161325">
    <property type="component" value="Unassembled WGS sequence"/>
</dbReference>
<keyword evidence="11" id="KW-0206">Cytoskeleton</keyword>
<dbReference type="AlphaFoldDB" id="A0AA37V265"/>
<evidence type="ECO:0000313" key="17">
    <source>
        <dbReference type="Proteomes" id="UP001161325"/>
    </source>
</evidence>
<dbReference type="Gene3D" id="1.10.510.10">
    <property type="entry name" value="Transferase(Phosphotransferase) domain 1"/>
    <property type="match status" value="1"/>
</dbReference>
<evidence type="ECO:0000256" key="11">
    <source>
        <dbReference type="ARBA" id="ARBA00023212"/>
    </source>
</evidence>
<dbReference type="InterPro" id="IPR000719">
    <property type="entry name" value="Prot_kinase_dom"/>
</dbReference>
<dbReference type="PROSITE" id="PS00108">
    <property type="entry name" value="PROTEIN_KINASE_ST"/>
    <property type="match status" value="1"/>
</dbReference>
<evidence type="ECO:0000256" key="3">
    <source>
        <dbReference type="ARBA" id="ARBA00022490"/>
    </source>
</evidence>
<dbReference type="GO" id="GO:0004672">
    <property type="term" value="F:protein kinase activity"/>
    <property type="evidence" value="ECO:0007669"/>
    <property type="project" value="InterPro"/>
</dbReference>
<dbReference type="RefSeq" id="WP_284349237.1">
    <property type="nucleotide sequence ID" value="NZ_BRXS01000002.1"/>
</dbReference>
<keyword evidence="14" id="KW-0812">Transmembrane</keyword>
<dbReference type="PROSITE" id="PS00107">
    <property type="entry name" value="PROTEIN_KINASE_ATP"/>
    <property type="match status" value="1"/>
</dbReference>
<feature type="domain" description="Protein kinase" evidence="15">
    <location>
        <begin position="91"/>
        <end position="385"/>
    </location>
</feature>
<dbReference type="Pfam" id="PF13374">
    <property type="entry name" value="TPR_10"/>
    <property type="match status" value="1"/>
</dbReference>
<reference evidence="16" key="1">
    <citation type="submission" date="2022-08" db="EMBL/GenBank/DDBJ databases">
        <title>Draft genome sequencing of Roseisolibacter agri AW1220.</title>
        <authorList>
            <person name="Tobiishi Y."/>
            <person name="Tonouchi A."/>
        </authorList>
    </citation>
    <scope>NUCLEOTIDE SEQUENCE</scope>
    <source>
        <strain evidence="16">AW1220</strain>
    </source>
</reference>
<dbReference type="InterPro" id="IPR011009">
    <property type="entry name" value="Kinase-like_dom_sf"/>
</dbReference>
<organism evidence="16 17">
    <name type="scientific">Roseisolibacter agri</name>
    <dbReference type="NCBI Taxonomy" id="2014610"/>
    <lineage>
        <taxon>Bacteria</taxon>
        <taxon>Pseudomonadati</taxon>
        <taxon>Gemmatimonadota</taxon>
        <taxon>Gemmatimonadia</taxon>
        <taxon>Gemmatimonadales</taxon>
        <taxon>Gemmatimonadaceae</taxon>
        <taxon>Roseisolibacter</taxon>
    </lineage>
</organism>
<dbReference type="SUPFAM" id="SSF56112">
    <property type="entry name" value="Protein kinase-like (PK-like)"/>
    <property type="match status" value="1"/>
</dbReference>
<dbReference type="InterPro" id="IPR011990">
    <property type="entry name" value="TPR-like_helical_dom_sf"/>
</dbReference>
<dbReference type="Pfam" id="PF13424">
    <property type="entry name" value="TPR_12"/>
    <property type="match status" value="3"/>
</dbReference>
<dbReference type="GO" id="GO:0019894">
    <property type="term" value="F:kinesin binding"/>
    <property type="evidence" value="ECO:0007669"/>
    <property type="project" value="TreeGrafter"/>
</dbReference>
<evidence type="ECO:0000256" key="4">
    <source>
        <dbReference type="ARBA" id="ARBA00022701"/>
    </source>
</evidence>
<dbReference type="GO" id="GO:0007018">
    <property type="term" value="P:microtubule-based movement"/>
    <property type="evidence" value="ECO:0007669"/>
    <property type="project" value="TreeGrafter"/>
</dbReference>
<name>A0AA37V265_9BACT</name>
<evidence type="ECO:0000256" key="12">
    <source>
        <dbReference type="PROSITE-ProRule" id="PRU00339"/>
    </source>
</evidence>
<dbReference type="Pfam" id="PF00069">
    <property type="entry name" value="Pkinase"/>
    <property type="match status" value="1"/>
</dbReference>
<comment type="subcellular location">
    <subcellularLocation>
        <location evidence="1">Cytoplasm</location>
        <location evidence="1">Cytoskeleton</location>
    </subcellularLocation>
</comment>
<sequence length="855" mass="93951">MATRRPDTRDAAYRPPAPLDRDRVDALFDEALDRGDGWRDWLTSACDDPAVRAEVAALMQAHERADGMLDGAPLGAWTREPDDRLTTVGAYRIVRELGRGGMGTVYLAERDDGHFARTVAVKVLRRGLDAEDVVRRFLAERQILATLQHPNIARLLDGGVADDGRPYFVMEYVDGEPIDRWCDARRLPVRERLRLIRDVARAVHAAHRALVVHRDLKPSNIMVTAAGEVKLMDFGIAKLLDPHAEPEPLTRTGLRVMTPEYAAPEQVRGDPVTTATDVYGLGLVMYELLTGHRPQRPRDRSLREIERAVCETDPLRPSAAVLRDARDAGTPPPAALAVQRHTTPSRLARALRGDLDRMVARALHKSPDRRYPSAEGVALDIERHLEGRPVAARSDSVAYRMRKFVSRHRWSVAAAAAFVVLLSVYAATVTVQASRVRRALGQALLEAEKAEQVTDFTLALFEAVDGDAAARGGLTVRELLARGAARAERLDAQPAAQSQMLDVVGRVHQRLGDYAAAAPYLERALSLRRRTFGRQHEATAESMYHLAVLQAARGRYASSESLYREALEVQRALHGDGHPRVARTLDGLGMLLQDRGDYAGAERLTREALAARRAHYGPVHPDVATSLQHLASQLQLQGRLAAAERPIVEALAMRRRLFGASHADVASAMTALGLLRTREGRLTEAESLQTAALAMRTRLQGPEHPEVAQTMGLIGALQRRQGRLVTAESTYRAGLAILRRTLGDDHPDVGHMTNGLALTLRDQGRLAEADSVQRVVLAMRRRVLGDDHPSVAMTLHQLGMLQQRRGDARAAEALLRQALAVRRTALGLTHPLTLETARELAALARVPAGATSPRP</sequence>
<evidence type="ECO:0000256" key="13">
    <source>
        <dbReference type="PROSITE-ProRule" id="PRU10141"/>
    </source>
</evidence>
<dbReference type="GO" id="GO:0005524">
    <property type="term" value="F:ATP binding"/>
    <property type="evidence" value="ECO:0007669"/>
    <property type="project" value="UniProtKB-UniRule"/>
</dbReference>
<dbReference type="Gene3D" id="1.25.40.10">
    <property type="entry name" value="Tetratricopeptide repeat domain"/>
    <property type="match status" value="2"/>
</dbReference>
<dbReference type="GO" id="GO:0005874">
    <property type="term" value="C:microtubule"/>
    <property type="evidence" value="ECO:0007669"/>
    <property type="project" value="UniProtKB-KW"/>
</dbReference>
<keyword evidence="6 13" id="KW-0547">Nucleotide-binding</keyword>
<dbReference type="GO" id="GO:0005737">
    <property type="term" value="C:cytoplasm"/>
    <property type="evidence" value="ECO:0007669"/>
    <property type="project" value="TreeGrafter"/>
</dbReference>
<evidence type="ECO:0000256" key="5">
    <source>
        <dbReference type="ARBA" id="ARBA00022737"/>
    </source>
</evidence>
<keyword evidence="5" id="KW-0677">Repeat</keyword>
<dbReference type="SUPFAM" id="SSF48452">
    <property type="entry name" value="TPR-like"/>
    <property type="match status" value="3"/>
</dbReference>
<evidence type="ECO:0000256" key="6">
    <source>
        <dbReference type="ARBA" id="ARBA00022741"/>
    </source>
</evidence>
<keyword evidence="10" id="KW-0505">Motor protein</keyword>
<dbReference type="InterPro" id="IPR017441">
    <property type="entry name" value="Protein_kinase_ATP_BS"/>
</dbReference>
<dbReference type="InterPro" id="IPR019734">
    <property type="entry name" value="TPR_rpt"/>
</dbReference>
<keyword evidence="14" id="KW-1133">Transmembrane helix</keyword>
<keyword evidence="3" id="KW-0963">Cytoplasm</keyword>
<feature type="repeat" description="TPR" evidence="12">
    <location>
        <begin position="498"/>
        <end position="531"/>
    </location>
</feature>
<evidence type="ECO:0000256" key="2">
    <source>
        <dbReference type="ARBA" id="ARBA00009622"/>
    </source>
</evidence>
<comment type="similarity">
    <text evidence="2">Belongs to the kinesin light chain family.</text>
</comment>
<keyword evidence="7 12" id="KW-0802">TPR repeat</keyword>
<evidence type="ECO:0000256" key="9">
    <source>
        <dbReference type="ARBA" id="ARBA00023054"/>
    </source>
</evidence>
<evidence type="ECO:0000313" key="16">
    <source>
        <dbReference type="EMBL" id="GLC24792.1"/>
    </source>
</evidence>
<keyword evidence="4" id="KW-0493">Microtubule</keyword>
<evidence type="ECO:0000256" key="14">
    <source>
        <dbReference type="SAM" id="Phobius"/>
    </source>
</evidence>
<proteinExistence type="inferred from homology"/>
<evidence type="ECO:0000256" key="1">
    <source>
        <dbReference type="ARBA" id="ARBA00004245"/>
    </source>
</evidence>
<evidence type="ECO:0000256" key="8">
    <source>
        <dbReference type="ARBA" id="ARBA00022840"/>
    </source>
</evidence>
<evidence type="ECO:0000256" key="10">
    <source>
        <dbReference type="ARBA" id="ARBA00023175"/>
    </source>
</evidence>
<dbReference type="InterPro" id="IPR008271">
    <property type="entry name" value="Ser/Thr_kinase_AS"/>
</dbReference>
<dbReference type="PANTHER" id="PTHR45783:SF3">
    <property type="entry name" value="KINESIN LIGHT CHAIN"/>
    <property type="match status" value="1"/>
</dbReference>
<dbReference type="GO" id="GO:0005871">
    <property type="term" value="C:kinesin complex"/>
    <property type="evidence" value="ECO:0007669"/>
    <property type="project" value="InterPro"/>
</dbReference>
<evidence type="ECO:0000259" key="15">
    <source>
        <dbReference type="PROSITE" id="PS50011"/>
    </source>
</evidence>
<keyword evidence="17" id="KW-1185">Reference proteome</keyword>
<dbReference type="PROSITE" id="PS50005">
    <property type="entry name" value="TPR"/>
    <property type="match status" value="1"/>
</dbReference>
<keyword evidence="14" id="KW-0472">Membrane</keyword>
<protein>
    <recommendedName>
        <fullName evidence="15">Protein kinase domain-containing protein</fullName>
    </recommendedName>
</protein>
<dbReference type="EMBL" id="BRXS01000002">
    <property type="protein sequence ID" value="GLC24792.1"/>
    <property type="molecule type" value="Genomic_DNA"/>
</dbReference>
<keyword evidence="8 13" id="KW-0067">ATP-binding</keyword>
<gene>
    <name evidence="16" type="ORF">rosag_13050</name>
</gene>
<dbReference type="PANTHER" id="PTHR45783">
    <property type="entry name" value="KINESIN LIGHT CHAIN"/>
    <property type="match status" value="1"/>
</dbReference>
<evidence type="ECO:0000256" key="7">
    <source>
        <dbReference type="ARBA" id="ARBA00022803"/>
    </source>
</evidence>
<feature type="transmembrane region" description="Helical" evidence="14">
    <location>
        <begin position="410"/>
        <end position="428"/>
    </location>
</feature>
<comment type="caution">
    <text evidence="16">The sequence shown here is derived from an EMBL/GenBank/DDBJ whole genome shotgun (WGS) entry which is preliminary data.</text>
</comment>
<keyword evidence="9" id="KW-0175">Coiled coil</keyword>
<feature type="binding site" evidence="13">
    <location>
        <position position="122"/>
    </location>
    <ligand>
        <name>ATP</name>
        <dbReference type="ChEBI" id="CHEBI:30616"/>
    </ligand>
</feature>
<dbReference type="SMART" id="SM00220">
    <property type="entry name" value="S_TKc"/>
    <property type="match status" value="1"/>
</dbReference>
<dbReference type="PROSITE" id="PS50011">
    <property type="entry name" value="PROTEIN_KINASE_DOM"/>
    <property type="match status" value="1"/>
</dbReference>